<evidence type="ECO:0000313" key="3">
    <source>
        <dbReference type="Proteomes" id="UP000824135"/>
    </source>
</evidence>
<proteinExistence type="predicted"/>
<reference evidence="2" key="1">
    <citation type="journal article" date="2021" name="PeerJ">
        <title>Extensive microbial diversity within the chicken gut microbiome revealed by metagenomics and culture.</title>
        <authorList>
            <person name="Gilroy R."/>
            <person name="Ravi A."/>
            <person name="Getino M."/>
            <person name="Pursley I."/>
            <person name="Horton D.L."/>
            <person name="Alikhan N.F."/>
            <person name="Baker D."/>
            <person name="Gharbi K."/>
            <person name="Hall N."/>
            <person name="Watson M."/>
            <person name="Adriaenssens E.M."/>
            <person name="Foster-Nyarko E."/>
            <person name="Jarju S."/>
            <person name="Secka A."/>
            <person name="Antonio M."/>
            <person name="Oren A."/>
            <person name="Chaudhuri R.R."/>
            <person name="La Ragione R."/>
            <person name="Hildebrand F."/>
            <person name="Pallen M.J."/>
        </authorList>
    </citation>
    <scope>NUCLEOTIDE SEQUENCE</scope>
    <source>
        <strain evidence="2">CHK199-9574</strain>
    </source>
</reference>
<evidence type="ECO:0000313" key="2">
    <source>
        <dbReference type="EMBL" id="HIY77911.1"/>
    </source>
</evidence>
<dbReference type="Proteomes" id="UP000824135">
    <property type="component" value="Unassembled WGS sequence"/>
</dbReference>
<comment type="caution">
    <text evidence="2">The sequence shown here is derived from an EMBL/GenBank/DDBJ whole genome shotgun (WGS) entry which is preliminary data.</text>
</comment>
<gene>
    <name evidence="2" type="ORF">H9728_02600</name>
</gene>
<organism evidence="2 3">
    <name type="scientific">Candidatus Borkfalkia excrementavium</name>
    <dbReference type="NCBI Taxonomy" id="2838505"/>
    <lineage>
        <taxon>Bacteria</taxon>
        <taxon>Bacillati</taxon>
        <taxon>Bacillota</taxon>
        <taxon>Clostridia</taxon>
        <taxon>Christensenellales</taxon>
        <taxon>Christensenellaceae</taxon>
        <taxon>Candidatus Borkfalkia</taxon>
    </lineage>
</organism>
<evidence type="ECO:0000256" key="1">
    <source>
        <dbReference type="SAM" id="MobiDB-lite"/>
    </source>
</evidence>
<reference evidence="2" key="2">
    <citation type="submission" date="2021-04" db="EMBL/GenBank/DDBJ databases">
        <authorList>
            <person name="Gilroy R."/>
        </authorList>
    </citation>
    <scope>NUCLEOTIDE SEQUENCE</scope>
    <source>
        <strain evidence="2">CHK199-9574</strain>
    </source>
</reference>
<dbReference type="EMBL" id="DXCO01000020">
    <property type="protein sequence ID" value="HIY77911.1"/>
    <property type="molecule type" value="Genomic_DNA"/>
</dbReference>
<feature type="region of interest" description="Disordered" evidence="1">
    <location>
        <begin position="17"/>
        <end position="52"/>
    </location>
</feature>
<feature type="compositionally biased region" description="Basic and acidic residues" evidence="1">
    <location>
        <begin position="18"/>
        <end position="38"/>
    </location>
</feature>
<protein>
    <submittedName>
        <fullName evidence="2">Uncharacterized protein</fullName>
    </submittedName>
</protein>
<dbReference type="AlphaFoldDB" id="A0A9D2CG44"/>
<feature type="compositionally biased region" description="Low complexity" evidence="1">
    <location>
        <begin position="39"/>
        <end position="48"/>
    </location>
</feature>
<accession>A0A9D2CG44</accession>
<sequence>MEKFGIFNILSALSDSLAKSEDSDKKDGAAGREKEEPARPATAGPRAGIFTPEERANRMIGILERHERISKNIDRKK</sequence>
<name>A0A9D2CG44_9FIRM</name>